<feature type="signal peptide" evidence="4">
    <location>
        <begin position="1"/>
        <end position="23"/>
    </location>
</feature>
<organism evidence="6 7">
    <name type="scientific">Reyranella humidisoli</name>
    <dbReference type="NCBI Taxonomy" id="2849149"/>
    <lineage>
        <taxon>Bacteria</taxon>
        <taxon>Pseudomonadati</taxon>
        <taxon>Pseudomonadota</taxon>
        <taxon>Alphaproteobacteria</taxon>
        <taxon>Hyphomicrobiales</taxon>
        <taxon>Reyranellaceae</taxon>
        <taxon>Reyranella</taxon>
    </lineage>
</organism>
<proteinExistence type="inferred from homology"/>
<evidence type="ECO:0000313" key="6">
    <source>
        <dbReference type="EMBL" id="MBU8872231.1"/>
    </source>
</evidence>
<gene>
    <name evidence="6" type="ORF">KQ910_00575</name>
</gene>
<dbReference type="InterPro" id="IPR030678">
    <property type="entry name" value="Peptide/Ni-bd"/>
</dbReference>
<dbReference type="Pfam" id="PF00496">
    <property type="entry name" value="SBP_bac_5"/>
    <property type="match status" value="1"/>
</dbReference>
<evidence type="ECO:0000256" key="4">
    <source>
        <dbReference type="SAM" id="SignalP"/>
    </source>
</evidence>
<comment type="subcellular location">
    <subcellularLocation>
        <location evidence="1">Periplasm</location>
    </subcellularLocation>
</comment>
<sequence length="530" mass="59220">MRLPIRILGVVAAFGLSATPALAQKSGGTLKMYIADNPPSTSIHEEATTSTVVPFMGLYNNLVMFDQQIPQNSLETIRPDLAESWSWSGDGKKLTFKLVGNAKWHDGKPFTSADVKCTWDMLAGKSETQKLRKNPRTSWYWNLQDVTTNGDREVTFHLGQPQPSLLILLASGYSPVYSCHVPTAQMRTKPIGTGPFKLGEFKQKEIVKLVRNPDYFKKGKPYLDAIEMPIVPARGTAMLGFVSGRYDMTAPYAVTIPLLKDIKAQASSAICEVAPMNNNTNLIVNSAAPPFDNADIRRAMLLTIDRKSFIDILAQGAGEAGGVMEPAPGGVWGMPKEMFDKVQGYGPDVAKNRAEAQAIMKKAGYGPDNRLKLKVSTRNHLLYRDPAVILIDQLKEIYIDGELDLVDTALWFNKVARKDYSIGLNTTGNGVDDPDQTYFEHYACKSERNYVGYCNPEIEKLFPIQSAERDIEKRKKLVWEIDKQILEEGFRPIIMWNASGSCWHPHVKGFRPMVNSLYNGSRFEDVWLDK</sequence>
<feature type="chain" id="PRO_5047527318" evidence="4">
    <location>
        <begin position="24"/>
        <end position="530"/>
    </location>
</feature>
<dbReference type="PIRSF" id="PIRSF002741">
    <property type="entry name" value="MppA"/>
    <property type="match status" value="1"/>
</dbReference>
<name>A0ABS6ICA7_9HYPH</name>
<evidence type="ECO:0000256" key="1">
    <source>
        <dbReference type="ARBA" id="ARBA00004418"/>
    </source>
</evidence>
<feature type="domain" description="Solute-binding protein family 5" evidence="5">
    <location>
        <begin position="77"/>
        <end position="445"/>
    </location>
</feature>
<keyword evidence="3 4" id="KW-0732">Signal</keyword>
<reference evidence="6 7" key="1">
    <citation type="submission" date="2021-06" db="EMBL/GenBank/DDBJ databases">
        <authorList>
            <person name="Lee D.H."/>
        </authorList>
    </citation>
    <scope>NUCLEOTIDE SEQUENCE [LARGE SCALE GENOMIC DNA]</scope>
    <source>
        <strain evidence="6 7">MMS21-HV4-11</strain>
    </source>
</reference>
<dbReference type="EMBL" id="JAHOPB010000001">
    <property type="protein sequence ID" value="MBU8872231.1"/>
    <property type="molecule type" value="Genomic_DNA"/>
</dbReference>
<protein>
    <submittedName>
        <fullName evidence="6">Peptide ABC transporter substrate-binding protein</fullName>
    </submittedName>
</protein>
<evidence type="ECO:0000256" key="2">
    <source>
        <dbReference type="ARBA" id="ARBA00005695"/>
    </source>
</evidence>
<keyword evidence="7" id="KW-1185">Reference proteome</keyword>
<accession>A0ABS6ICA7</accession>
<comment type="caution">
    <text evidence="6">The sequence shown here is derived from an EMBL/GenBank/DDBJ whole genome shotgun (WGS) entry which is preliminary data.</text>
</comment>
<dbReference type="PANTHER" id="PTHR30290">
    <property type="entry name" value="PERIPLASMIC BINDING COMPONENT OF ABC TRANSPORTER"/>
    <property type="match status" value="1"/>
</dbReference>
<dbReference type="PANTHER" id="PTHR30290:SF38">
    <property type="entry name" value="D,D-DIPEPTIDE-BINDING PERIPLASMIC PROTEIN DDPA-RELATED"/>
    <property type="match status" value="1"/>
</dbReference>
<dbReference type="Proteomes" id="UP000727907">
    <property type="component" value="Unassembled WGS sequence"/>
</dbReference>
<evidence type="ECO:0000256" key="3">
    <source>
        <dbReference type="ARBA" id="ARBA00022729"/>
    </source>
</evidence>
<dbReference type="InterPro" id="IPR039424">
    <property type="entry name" value="SBP_5"/>
</dbReference>
<evidence type="ECO:0000259" key="5">
    <source>
        <dbReference type="Pfam" id="PF00496"/>
    </source>
</evidence>
<dbReference type="RefSeq" id="WP_216955931.1">
    <property type="nucleotide sequence ID" value="NZ_JAHOPB010000001.1"/>
</dbReference>
<evidence type="ECO:0000313" key="7">
    <source>
        <dbReference type="Proteomes" id="UP000727907"/>
    </source>
</evidence>
<comment type="similarity">
    <text evidence="2">Belongs to the bacterial solute-binding protein 5 family.</text>
</comment>
<dbReference type="InterPro" id="IPR000914">
    <property type="entry name" value="SBP_5_dom"/>
</dbReference>